<comment type="caution">
    <text evidence="3">The sequence shown here is derived from an EMBL/GenBank/DDBJ whole genome shotgun (WGS) entry which is preliminary data.</text>
</comment>
<feature type="region of interest" description="Disordered" evidence="1">
    <location>
        <begin position="39"/>
        <end position="58"/>
    </location>
</feature>
<dbReference type="InterPro" id="IPR011989">
    <property type="entry name" value="ARM-like"/>
</dbReference>
<proteinExistence type="predicted"/>
<dbReference type="PANTHER" id="PTHR33115:SF72">
    <property type="match status" value="1"/>
</dbReference>
<sequence length="823" mass="92143">MSETRDRDEHNVQLDIIHGSPHGSSTMDSPNLTIWEADPMESDESSGHGRLNQNNPNAEAPEKELTLFALRLAILEQLASGLGTLAFIWATVVLLGGFSIVLSRQDFWFVTVILVIEGARIYSRSGEIEWQHQSTWTFANGPQGNAGLLRRVSAFFNPTSAIEGDQQVEGQMQASPGRFGSSSRTWNFREIPLLSFWGRVFLLKNIGEVLIWLQVSFALGSMALSLHQLARQNFGHPANTEIGNRDTALNLFYSLALANDLLFLMEKLYWSWKINQAKLLESVSRKCGFKSSKGTTDLLNRFFYNVYSACINESIFGALKKDLVSYAEKLLETAEPDKNIMGAQILLRFVNHDQFAFDTIRRVGTSAKTMERLVEMLSWKNKAEKEIRKLAAQVVSKISGKRKGSIHIAKIPGSLEAIASLLHTGNHDNESGHEEHEFNLLGLLILRNLSSEHQNCEKIRKSPGLISKIIEFTDTNPNLPIIESTGTSPNLLLDEHPVDSQIKLVRRALQVVLLLASSKGDTGNALRQQISRKVFIVGYIRKILKHGKTHMLIQKISIQILTYLAMDEEATERIASTGGVINLLLKIFFEPGVSEETSVCDEAGEALSMLTIKSQKSCNMILQECNVLVQLADMVSEKLQGPYASRILRNVCVYATPCNDSCLDEAIKKVFPIVLERTIAEKGKLLEVSVGLLVALCKLMKHTRFHEELAQVKIDHAMIVKRLIDILEEYKYPDIKVPRLRRYVIELSIWMMNASDDHLELFKKFDMEKMLESVAETTTELENFHLFSGSVGLSQHSFTVADLLGKASALLQTASSTSVRDNN</sequence>
<keyword evidence="2" id="KW-0812">Transmembrane</keyword>
<dbReference type="PANTHER" id="PTHR33115">
    <property type="entry name" value="ARM REPEAT SUPERFAMILY PROTEIN"/>
    <property type="match status" value="1"/>
</dbReference>
<keyword evidence="2" id="KW-1133">Transmembrane helix</keyword>
<evidence type="ECO:0000313" key="4">
    <source>
        <dbReference type="Proteomes" id="UP000623129"/>
    </source>
</evidence>
<dbReference type="Gene3D" id="1.25.10.10">
    <property type="entry name" value="Leucine-rich Repeat Variant"/>
    <property type="match status" value="1"/>
</dbReference>
<feature type="region of interest" description="Disordered" evidence="1">
    <location>
        <begin position="1"/>
        <end position="32"/>
    </location>
</feature>
<feature type="compositionally biased region" description="Basic and acidic residues" evidence="1">
    <location>
        <begin position="1"/>
        <end position="12"/>
    </location>
</feature>
<keyword evidence="2" id="KW-0472">Membrane</keyword>
<name>A0A833VFM1_9POAL</name>
<dbReference type="AlphaFoldDB" id="A0A833VFM1"/>
<protein>
    <submittedName>
        <fullName evidence="3">Uncharacterized protein</fullName>
    </submittedName>
</protein>
<dbReference type="SUPFAM" id="SSF48371">
    <property type="entry name" value="ARM repeat"/>
    <property type="match status" value="1"/>
</dbReference>
<organism evidence="3 4">
    <name type="scientific">Carex littledalei</name>
    <dbReference type="NCBI Taxonomy" id="544730"/>
    <lineage>
        <taxon>Eukaryota</taxon>
        <taxon>Viridiplantae</taxon>
        <taxon>Streptophyta</taxon>
        <taxon>Embryophyta</taxon>
        <taxon>Tracheophyta</taxon>
        <taxon>Spermatophyta</taxon>
        <taxon>Magnoliopsida</taxon>
        <taxon>Liliopsida</taxon>
        <taxon>Poales</taxon>
        <taxon>Cyperaceae</taxon>
        <taxon>Cyperoideae</taxon>
        <taxon>Cariceae</taxon>
        <taxon>Carex</taxon>
        <taxon>Carex subgen. Euthyceras</taxon>
    </lineage>
</organism>
<gene>
    <name evidence="3" type="ORF">FCM35_KLT19512</name>
</gene>
<dbReference type="InterPro" id="IPR016024">
    <property type="entry name" value="ARM-type_fold"/>
</dbReference>
<reference evidence="3" key="1">
    <citation type="submission" date="2020-01" db="EMBL/GenBank/DDBJ databases">
        <title>Genome sequence of Kobresia littledalei, the first chromosome-level genome in the family Cyperaceae.</title>
        <authorList>
            <person name="Qu G."/>
        </authorList>
    </citation>
    <scope>NUCLEOTIDE SEQUENCE</scope>
    <source>
        <strain evidence="3">C.B.Clarke</strain>
        <tissue evidence="3">Leaf</tissue>
    </source>
</reference>
<feature type="compositionally biased region" description="Polar residues" evidence="1">
    <location>
        <begin position="22"/>
        <end position="32"/>
    </location>
</feature>
<evidence type="ECO:0000256" key="1">
    <source>
        <dbReference type="SAM" id="MobiDB-lite"/>
    </source>
</evidence>
<evidence type="ECO:0000256" key="2">
    <source>
        <dbReference type="SAM" id="Phobius"/>
    </source>
</evidence>
<feature type="transmembrane region" description="Helical" evidence="2">
    <location>
        <begin position="78"/>
        <end position="101"/>
    </location>
</feature>
<dbReference type="Proteomes" id="UP000623129">
    <property type="component" value="Unassembled WGS sequence"/>
</dbReference>
<accession>A0A833VFM1</accession>
<dbReference type="OrthoDB" id="635485at2759"/>
<evidence type="ECO:0000313" key="3">
    <source>
        <dbReference type="EMBL" id="KAF3336926.1"/>
    </source>
</evidence>
<keyword evidence="4" id="KW-1185">Reference proteome</keyword>
<dbReference type="EMBL" id="SWLB01000007">
    <property type="protein sequence ID" value="KAF3336926.1"/>
    <property type="molecule type" value="Genomic_DNA"/>
</dbReference>